<protein>
    <submittedName>
        <fullName evidence="2">RNA-directed DNA polymerase</fullName>
    </submittedName>
</protein>
<dbReference type="InterPro" id="IPR000477">
    <property type="entry name" value="RT_dom"/>
</dbReference>
<keyword evidence="3" id="KW-1185">Reference proteome</keyword>
<keyword evidence="2" id="KW-0548">Nucleotidyltransferase</keyword>
<feature type="domain" description="Reverse transcriptase" evidence="1">
    <location>
        <begin position="86"/>
        <end position="373"/>
    </location>
</feature>
<dbReference type="RefSeq" id="WP_147054491.1">
    <property type="nucleotide sequence ID" value="NZ_CP042437.1"/>
</dbReference>
<dbReference type="NCBIfam" id="NF041748">
    <property type="entry name" value="Drt3b"/>
    <property type="match status" value="1"/>
</dbReference>
<dbReference type="KEGG" id="mgk:FSB76_14525"/>
<dbReference type="CDD" id="cd01646">
    <property type="entry name" value="RT_Bac_retron_I"/>
    <property type="match status" value="1"/>
</dbReference>
<sequence>MGKKKIIDINYSKERVVLSDVLPFETPLIFSNRHFYNFLKQHSFMLDNPQEISNKIHQIEASLKFAKSYKDQLVKELQILKIVSDLMFSKSYDKGLISKPFTFKIRHKESDFRELSVIHPKNQLEVVKFYDRYKDLILYYTSLSPFSLRKPHKLAKYTFFNDLLHKKRNDLDEPQGGVEQYDIEYENLKSFFAVKKYNSIHKFYESYQFHRAEKKYNHLYKFDISKCFDSIYSHTIAWALFNKEILKNNINDLSSTFGGEFDFLMQKMNYNETNGIIIGSEFSRIFAEIILQQVDVNVYDCLKNKKNELDCLVYKVDYEIFRYVDDYFVFYNQEQTINEILKEFKIQLKEYKLAFNDAKSIQYHKPIITEISIAKQKISDLFRDYLKLKEKDGKLLIDGEEENDAEGDFDENTREKSIFFNANHIITRFKIIISQTGVEYKDIMNFSLAILDKKTSSLIKKHKSIGQVKNKEKVFLKAFLQILDIAFFLYSVSPRVNSTIKVCMIVEKLSKFLIRGASNKSDEPFNDSNKHLLLKKCNDDIILVLQKNKSSQFVQIETLYLLICLSQLGREYRLSLRSLREYFGIFENNNGEIKFKHELNYFSIMVLLFYIKNISIYQELKQPIKDHICERFKNVNREDRRSNTELTLLLFDVLTCPYLDDEYRKTDAYGKFKAATKLEDKRKYKKEFSKTRYKYKRKLLTLNDVAANHIELIESRKYWFIKWTDFNFGMELEAKKSQEVYG</sequence>
<keyword evidence="2" id="KW-0808">Transferase</keyword>
<organism evidence="2 3">
    <name type="scientific">Mucilaginibacter ginsenosidivorax</name>
    <dbReference type="NCBI Taxonomy" id="862126"/>
    <lineage>
        <taxon>Bacteria</taxon>
        <taxon>Pseudomonadati</taxon>
        <taxon>Bacteroidota</taxon>
        <taxon>Sphingobacteriia</taxon>
        <taxon>Sphingobacteriales</taxon>
        <taxon>Sphingobacteriaceae</taxon>
        <taxon>Mucilaginibacter</taxon>
    </lineage>
</organism>
<evidence type="ECO:0000259" key="1">
    <source>
        <dbReference type="PROSITE" id="PS50878"/>
    </source>
</evidence>
<dbReference type="AlphaFoldDB" id="A0A5B8W0D3"/>
<reference evidence="2 3" key="1">
    <citation type="journal article" date="2013" name="J. Microbiol.">
        <title>Mucilaginibacter ginsenosidivorax sp. nov., with ginsenoside converting activity isolated from sediment.</title>
        <authorList>
            <person name="Kim J.K."/>
            <person name="Choi T.E."/>
            <person name="Liu Q.M."/>
            <person name="Park H.Y."/>
            <person name="Yi T.H."/>
            <person name="Yoon M.H."/>
            <person name="Kim S.C."/>
            <person name="Im W.T."/>
        </authorList>
    </citation>
    <scope>NUCLEOTIDE SEQUENCE [LARGE SCALE GENOMIC DNA]</scope>
    <source>
        <strain evidence="2 3">KHI28</strain>
    </source>
</reference>
<dbReference type="Proteomes" id="UP000321362">
    <property type="component" value="Chromosome"/>
</dbReference>
<proteinExistence type="predicted"/>
<dbReference type="Pfam" id="PF00078">
    <property type="entry name" value="RVT_1"/>
    <property type="match status" value="1"/>
</dbReference>
<evidence type="ECO:0000313" key="2">
    <source>
        <dbReference type="EMBL" id="QEC77101.1"/>
    </source>
</evidence>
<dbReference type="PROSITE" id="PS50878">
    <property type="entry name" value="RT_POL"/>
    <property type="match status" value="1"/>
</dbReference>
<dbReference type="EMBL" id="CP042437">
    <property type="protein sequence ID" value="QEC77101.1"/>
    <property type="molecule type" value="Genomic_DNA"/>
</dbReference>
<evidence type="ECO:0000313" key="3">
    <source>
        <dbReference type="Proteomes" id="UP000321362"/>
    </source>
</evidence>
<keyword evidence="2" id="KW-0695">RNA-directed DNA polymerase</keyword>
<dbReference type="OrthoDB" id="9780724at2"/>
<dbReference type="GO" id="GO:0003964">
    <property type="term" value="F:RNA-directed DNA polymerase activity"/>
    <property type="evidence" value="ECO:0007669"/>
    <property type="project" value="UniProtKB-KW"/>
</dbReference>
<name>A0A5B8W0D3_9SPHI</name>
<accession>A0A5B8W0D3</accession>
<gene>
    <name evidence="2" type="ORF">FSB76_14525</name>
</gene>